<sequence>MTRIHRYRERNAAIVKRKKASYLKQHGHLCCEACGFDFQANYGERGSGFIECHHSRPISEFVAGETTKLVDLVLLCANCHRMVHAARPWWTLEELRAALDTGQ</sequence>
<dbReference type="GO" id="GO:0004519">
    <property type="term" value="F:endonuclease activity"/>
    <property type="evidence" value="ECO:0007669"/>
    <property type="project" value="UniProtKB-KW"/>
</dbReference>
<dbReference type="GO" id="GO:0008270">
    <property type="term" value="F:zinc ion binding"/>
    <property type="evidence" value="ECO:0007669"/>
    <property type="project" value="InterPro"/>
</dbReference>
<evidence type="ECO:0000313" key="2">
    <source>
        <dbReference type="EMBL" id="QXT41480.1"/>
    </source>
</evidence>
<dbReference type="KEGG" id="gce:KYE46_16065"/>
<dbReference type="EMBL" id="CP079194">
    <property type="protein sequence ID" value="QXT41480.1"/>
    <property type="molecule type" value="Genomic_DNA"/>
</dbReference>
<keyword evidence="2" id="KW-0378">Hydrolase</keyword>
<keyword evidence="2" id="KW-0540">Nuclease</keyword>
<dbReference type="CDD" id="cd00085">
    <property type="entry name" value="HNHc"/>
    <property type="match status" value="1"/>
</dbReference>
<proteinExistence type="predicted"/>
<feature type="domain" description="HNH" evidence="1">
    <location>
        <begin position="31"/>
        <end position="85"/>
    </location>
</feature>
<keyword evidence="2" id="KW-0255">Endonuclease</keyword>
<evidence type="ECO:0000313" key="3">
    <source>
        <dbReference type="Proteomes" id="UP000825009"/>
    </source>
</evidence>
<protein>
    <submittedName>
        <fullName evidence="2">HNH endonuclease</fullName>
    </submittedName>
</protein>
<gene>
    <name evidence="2" type="ORF">KYE46_16065</name>
</gene>
<name>A0A8F6TZG3_9RHOB</name>
<dbReference type="GO" id="GO:0003676">
    <property type="term" value="F:nucleic acid binding"/>
    <property type="evidence" value="ECO:0007669"/>
    <property type="project" value="InterPro"/>
</dbReference>
<dbReference type="Pfam" id="PF01844">
    <property type="entry name" value="HNH"/>
    <property type="match status" value="1"/>
</dbReference>
<dbReference type="Proteomes" id="UP000825009">
    <property type="component" value="Chromosome"/>
</dbReference>
<keyword evidence="3" id="KW-1185">Reference proteome</keyword>
<accession>A0A8F6TZG3</accession>
<reference evidence="2 3" key="1">
    <citation type="submission" date="2021-07" db="EMBL/GenBank/DDBJ databases">
        <title>A novel Jannaschia species isolated from marine dinoflagellate Ceratoperidinium margalefii.</title>
        <authorList>
            <person name="Jiang Y."/>
            <person name="Li Z."/>
        </authorList>
    </citation>
    <scope>NUCLEOTIDE SEQUENCE [LARGE SCALE GENOMIC DNA]</scope>
    <source>
        <strain evidence="2 3">J12C1-MA-4</strain>
    </source>
</reference>
<dbReference type="AlphaFoldDB" id="A0A8F6TZG3"/>
<dbReference type="InterPro" id="IPR002711">
    <property type="entry name" value="HNH"/>
</dbReference>
<organism evidence="2 3">
    <name type="scientific">Gymnodinialimonas ceratoperidinii</name>
    <dbReference type="NCBI Taxonomy" id="2856823"/>
    <lineage>
        <taxon>Bacteria</taxon>
        <taxon>Pseudomonadati</taxon>
        <taxon>Pseudomonadota</taxon>
        <taxon>Alphaproteobacteria</taxon>
        <taxon>Rhodobacterales</taxon>
        <taxon>Paracoccaceae</taxon>
        <taxon>Gymnodinialimonas</taxon>
    </lineage>
</organism>
<evidence type="ECO:0000259" key="1">
    <source>
        <dbReference type="Pfam" id="PF01844"/>
    </source>
</evidence>
<dbReference type="InterPro" id="IPR003615">
    <property type="entry name" value="HNH_nuc"/>
</dbReference>